<keyword evidence="1" id="KW-0863">Zinc-finger</keyword>
<dbReference type="Pfam" id="PF00098">
    <property type="entry name" value="zf-CCHC"/>
    <property type="match status" value="1"/>
</dbReference>
<comment type="caution">
    <text evidence="5">The sequence shown here is derived from an EMBL/GenBank/DDBJ whole genome shotgun (WGS) entry which is preliminary data.</text>
</comment>
<feature type="region of interest" description="Disordered" evidence="3">
    <location>
        <begin position="122"/>
        <end position="152"/>
    </location>
</feature>
<keyword evidence="6" id="KW-1185">Reference proteome</keyword>
<keyword evidence="2" id="KW-0175">Coiled coil</keyword>
<reference evidence="5" key="2">
    <citation type="submission" date="2023-06" db="EMBL/GenBank/DDBJ databases">
        <authorList>
            <person name="Swenson N.G."/>
            <person name="Wegrzyn J.L."/>
            <person name="Mcevoy S.L."/>
        </authorList>
    </citation>
    <scope>NUCLEOTIDE SEQUENCE</scope>
    <source>
        <strain evidence="5">NS2018</strain>
        <tissue evidence="5">Leaf</tissue>
    </source>
</reference>
<name>A0AA39W9A1_ACESA</name>
<feature type="region of interest" description="Disordered" evidence="3">
    <location>
        <begin position="1"/>
        <end position="20"/>
    </location>
</feature>
<dbReference type="EMBL" id="JAUESC010000001">
    <property type="protein sequence ID" value="KAK0607406.1"/>
    <property type="molecule type" value="Genomic_DNA"/>
</dbReference>
<dbReference type="AlphaFoldDB" id="A0AA39W9A1"/>
<dbReference type="GO" id="GO:0003676">
    <property type="term" value="F:nucleic acid binding"/>
    <property type="evidence" value="ECO:0007669"/>
    <property type="project" value="InterPro"/>
</dbReference>
<keyword evidence="1" id="KW-0862">Zinc</keyword>
<evidence type="ECO:0000256" key="3">
    <source>
        <dbReference type="SAM" id="MobiDB-lite"/>
    </source>
</evidence>
<dbReference type="Gene3D" id="4.10.60.10">
    <property type="entry name" value="Zinc finger, CCHC-type"/>
    <property type="match status" value="1"/>
</dbReference>
<dbReference type="InterPro" id="IPR001878">
    <property type="entry name" value="Znf_CCHC"/>
</dbReference>
<evidence type="ECO:0000313" key="5">
    <source>
        <dbReference type="EMBL" id="KAK0607406.1"/>
    </source>
</evidence>
<reference evidence="5" key="1">
    <citation type="journal article" date="2022" name="Plant J.">
        <title>Strategies of tolerance reflected in two North American maple genomes.</title>
        <authorList>
            <person name="McEvoy S.L."/>
            <person name="Sezen U.U."/>
            <person name="Trouern-Trend A."/>
            <person name="McMahon S.M."/>
            <person name="Schaberg P.G."/>
            <person name="Yang J."/>
            <person name="Wegrzyn J.L."/>
            <person name="Swenson N.G."/>
        </authorList>
    </citation>
    <scope>NUCLEOTIDE SEQUENCE</scope>
    <source>
        <strain evidence="5">NS2018</strain>
    </source>
</reference>
<dbReference type="Proteomes" id="UP001168877">
    <property type="component" value="Unassembled WGS sequence"/>
</dbReference>
<evidence type="ECO:0000313" key="6">
    <source>
        <dbReference type="Proteomes" id="UP001168877"/>
    </source>
</evidence>
<keyword evidence="1" id="KW-0479">Metal-binding</keyword>
<sequence>MTVEEGYLSPNKIENGATISKPRSEWTTNEFGLAKWHHRAVNAIIGGVDSRFKAKVTAIEESNDVDVMSLDEMLGSLQTFKACMKSKAKNKGLALKVVKETTSSEDDEEMALLARKFRKFMRKGAKPSGKHSKEKEVNKSFTPPHERSGHVKSNRKVQCFKCKKLGHYASDCPNDDSKIDKKGKAMAATWSEDDDSSDEESLSDESSIEEELVSNFIAFMASHSILEGVCQDSLEKEVDPNHQECLSENPTYIDLLAKLKCLKDKLKITLREVDENDDLIKLQVDEFVSTTRRLLGEKNALAKKLREVEGFVLERDRIISSLTIGGSRDLVVEENFIEASLPTSEVIVDKKAPKKRRSKTKNKLKNKIPLETPICASPTLEGNASRDREIGLHFKHAKTFEYGKHDNDTKHVKNVRNVKNANLAKIDKACVASNVEKMSINDILVNQVVEELYSRFNIVVKENLDNVCVGSPKTKFVKVLIEHIEIAACATRLDKKLAFPGFISHLCLAKGLKSQDDDVLLPPLENFSEKRMATMSYKEKGKSSDTFRLFSESHDSSHVSSTPSLPSWAIQLKNAVEDSRRMIEASQRKIKDLNAKVVLQDEKVKELERK</sequence>
<dbReference type="SMART" id="SM00343">
    <property type="entry name" value="ZnF_C2HC"/>
    <property type="match status" value="1"/>
</dbReference>
<dbReference type="GO" id="GO:0008270">
    <property type="term" value="F:zinc ion binding"/>
    <property type="evidence" value="ECO:0007669"/>
    <property type="project" value="UniProtKB-KW"/>
</dbReference>
<feature type="region of interest" description="Disordered" evidence="3">
    <location>
        <begin position="183"/>
        <end position="205"/>
    </location>
</feature>
<feature type="compositionally biased region" description="Acidic residues" evidence="3">
    <location>
        <begin position="191"/>
        <end position="205"/>
    </location>
</feature>
<dbReference type="SUPFAM" id="SSF57756">
    <property type="entry name" value="Retrovirus zinc finger-like domains"/>
    <property type="match status" value="1"/>
</dbReference>
<proteinExistence type="predicted"/>
<dbReference type="InterPro" id="IPR036875">
    <property type="entry name" value="Znf_CCHC_sf"/>
</dbReference>
<protein>
    <recommendedName>
        <fullName evidence="4">CCHC-type domain-containing protein</fullName>
    </recommendedName>
</protein>
<gene>
    <name evidence="5" type="ORF">LWI29_014379</name>
</gene>
<organism evidence="5 6">
    <name type="scientific">Acer saccharum</name>
    <name type="common">Sugar maple</name>
    <dbReference type="NCBI Taxonomy" id="4024"/>
    <lineage>
        <taxon>Eukaryota</taxon>
        <taxon>Viridiplantae</taxon>
        <taxon>Streptophyta</taxon>
        <taxon>Embryophyta</taxon>
        <taxon>Tracheophyta</taxon>
        <taxon>Spermatophyta</taxon>
        <taxon>Magnoliopsida</taxon>
        <taxon>eudicotyledons</taxon>
        <taxon>Gunneridae</taxon>
        <taxon>Pentapetalae</taxon>
        <taxon>rosids</taxon>
        <taxon>malvids</taxon>
        <taxon>Sapindales</taxon>
        <taxon>Sapindaceae</taxon>
        <taxon>Hippocastanoideae</taxon>
        <taxon>Acereae</taxon>
        <taxon>Acer</taxon>
    </lineage>
</organism>
<dbReference type="PROSITE" id="PS50158">
    <property type="entry name" value="ZF_CCHC"/>
    <property type="match status" value="1"/>
</dbReference>
<feature type="domain" description="CCHC-type" evidence="4">
    <location>
        <begin position="159"/>
        <end position="174"/>
    </location>
</feature>
<accession>A0AA39W9A1</accession>
<evidence type="ECO:0000256" key="1">
    <source>
        <dbReference type="PROSITE-ProRule" id="PRU00047"/>
    </source>
</evidence>
<evidence type="ECO:0000259" key="4">
    <source>
        <dbReference type="PROSITE" id="PS50158"/>
    </source>
</evidence>
<feature type="coiled-coil region" evidence="2">
    <location>
        <begin position="569"/>
        <end position="610"/>
    </location>
</feature>
<feature type="compositionally biased region" description="Basic and acidic residues" evidence="3">
    <location>
        <begin position="131"/>
        <end position="149"/>
    </location>
</feature>
<evidence type="ECO:0000256" key="2">
    <source>
        <dbReference type="SAM" id="Coils"/>
    </source>
</evidence>